<dbReference type="AlphaFoldDB" id="A0A2H0LXR0"/>
<evidence type="ECO:0000256" key="4">
    <source>
        <dbReference type="ARBA" id="ARBA00022833"/>
    </source>
</evidence>
<comment type="caution">
    <text evidence="6">The sequence shown here is derived from an EMBL/GenBank/DDBJ whole genome shotgun (WGS) entry which is preliminary data.</text>
</comment>
<dbReference type="GO" id="GO:0046872">
    <property type="term" value="F:metal ion binding"/>
    <property type="evidence" value="ECO:0007669"/>
    <property type="project" value="UniProtKB-KW"/>
</dbReference>
<dbReference type="SUPFAM" id="SSF56281">
    <property type="entry name" value="Metallo-hydrolase/oxidoreductase"/>
    <property type="match status" value="1"/>
</dbReference>
<keyword evidence="2" id="KW-0479">Metal-binding</keyword>
<dbReference type="CDD" id="cd06262">
    <property type="entry name" value="metallo-hydrolase-like_MBL-fold"/>
    <property type="match status" value="1"/>
</dbReference>
<dbReference type="GO" id="GO:0016787">
    <property type="term" value="F:hydrolase activity"/>
    <property type="evidence" value="ECO:0007669"/>
    <property type="project" value="UniProtKB-KW"/>
</dbReference>
<dbReference type="Pfam" id="PF00753">
    <property type="entry name" value="Lactamase_B"/>
    <property type="match status" value="1"/>
</dbReference>
<keyword evidence="3" id="KW-0378">Hydrolase</keyword>
<dbReference type="InterPro" id="IPR036866">
    <property type="entry name" value="RibonucZ/Hydroxyglut_hydro"/>
</dbReference>
<sequence length="208" mass="23326">MLNNNLMIKTLIVGNMFTNCYIVYDKMKGKAFIIDPGAEADNIKKYLDSNKLNVEFIIHTHGHIDHIIADAQFEIPIYIHKLDREYLLNSEFNLSSFLDSPFKLANKDIRALNDGDKVEFIDSTLKIIHTPGHTPGGICILLNKALFSGDTLFAEGIGRTDFPGASHELLVDSIKEKLLKLPDDVVVYPGHGEPTTIGREKKTNPFLM</sequence>
<protein>
    <recommendedName>
        <fullName evidence="5">Metallo-beta-lactamase domain-containing protein</fullName>
    </recommendedName>
</protein>
<dbReference type="PANTHER" id="PTHR46233">
    <property type="entry name" value="HYDROXYACYLGLUTATHIONE HYDROLASE GLOC"/>
    <property type="match status" value="1"/>
</dbReference>
<dbReference type="InterPro" id="IPR051453">
    <property type="entry name" value="MBL_Glyoxalase_II"/>
</dbReference>
<name>A0A2H0LXR0_9BACT</name>
<evidence type="ECO:0000313" key="7">
    <source>
        <dbReference type="Proteomes" id="UP000229641"/>
    </source>
</evidence>
<evidence type="ECO:0000259" key="5">
    <source>
        <dbReference type="SMART" id="SM00849"/>
    </source>
</evidence>
<dbReference type="EMBL" id="PCWA01000111">
    <property type="protein sequence ID" value="PIQ88265.1"/>
    <property type="molecule type" value="Genomic_DNA"/>
</dbReference>
<dbReference type="InterPro" id="IPR001279">
    <property type="entry name" value="Metallo-B-lactamas"/>
</dbReference>
<reference evidence="6 7" key="1">
    <citation type="submission" date="2017-09" db="EMBL/GenBank/DDBJ databases">
        <title>Depth-based differentiation of microbial function through sediment-hosted aquifers and enrichment of novel symbionts in the deep terrestrial subsurface.</title>
        <authorList>
            <person name="Probst A.J."/>
            <person name="Ladd B."/>
            <person name="Jarett J.K."/>
            <person name="Geller-Mcgrath D.E."/>
            <person name="Sieber C.M."/>
            <person name="Emerson J.B."/>
            <person name="Anantharaman K."/>
            <person name="Thomas B.C."/>
            <person name="Malmstrom R."/>
            <person name="Stieglmeier M."/>
            <person name="Klingl A."/>
            <person name="Woyke T."/>
            <person name="Ryan C.M."/>
            <person name="Banfield J.F."/>
        </authorList>
    </citation>
    <scope>NUCLEOTIDE SEQUENCE [LARGE SCALE GENOMIC DNA]</scope>
    <source>
        <strain evidence="6">CG11_big_fil_rev_8_21_14_0_20_42_13</strain>
    </source>
</reference>
<dbReference type="SMART" id="SM00849">
    <property type="entry name" value="Lactamase_B"/>
    <property type="match status" value="1"/>
</dbReference>
<dbReference type="Gene3D" id="3.60.15.10">
    <property type="entry name" value="Ribonuclease Z/Hydroxyacylglutathione hydrolase-like"/>
    <property type="match status" value="1"/>
</dbReference>
<accession>A0A2H0LXR0</accession>
<feature type="domain" description="Metallo-beta-lactamase" evidence="5">
    <location>
        <begin position="17"/>
        <end position="191"/>
    </location>
</feature>
<proteinExistence type="predicted"/>
<dbReference type="Proteomes" id="UP000229641">
    <property type="component" value="Unassembled WGS sequence"/>
</dbReference>
<evidence type="ECO:0000256" key="1">
    <source>
        <dbReference type="ARBA" id="ARBA00001947"/>
    </source>
</evidence>
<evidence type="ECO:0000256" key="3">
    <source>
        <dbReference type="ARBA" id="ARBA00022801"/>
    </source>
</evidence>
<comment type="cofactor">
    <cofactor evidence="1">
        <name>Zn(2+)</name>
        <dbReference type="ChEBI" id="CHEBI:29105"/>
    </cofactor>
</comment>
<dbReference type="PANTHER" id="PTHR46233:SF3">
    <property type="entry name" value="HYDROXYACYLGLUTATHIONE HYDROLASE GLOC"/>
    <property type="match status" value="1"/>
</dbReference>
<evidence type="ECO:0000256" key="2">
    <source>
        <dbReference type="ARBA" id="ARBA00022723"/>
    </source>
</evidence>
<organism evidence="6 7">
    <name type="scientific">Candidatus Ghiorseimicrobium undicola</name>
    <dbReference type="NCBI Taxonomy" id="1974746"/>
    <lineage>
        <taxon>Bacteria</taxon>
        <taxon>Pseudomonadati</taxon>
        <taxon>Candidatus Omnitrophota</taxon>
        <taxon>Candidatus Ghiorseimicrobium</taxon>
    </lineage>
</organism>
<keyword evidence="4" id="KW-0862">Zinc</keyword>
<evidence type="ECO:0000313" key="6">
    <source>
        <dbReference type="EMBL" id="PIQ88265.1"/>
    </source>
</evidence>
<gene>
    <name evidence="6" type="ORF">COV72_09130</name>
</gene>